<evidence type="ECO:0000313" key="2">
    <source>
        <dbReference type="EMBL" id="KGO99149.1"/>
    </source>
</evidence>
<evidence type="ECO:0000313" key="3">
    <source>
        <dbReference type="Proteomes" id="UP000030003"/>
    </source>
</evidence>
<comment type="caution">
    <text evidence="2">The sequence shown here is derived from an EMBL/GenBank/DDBJ whole genome shotgun (WGS) entry which is preliminary data.</text>
</comment>
<feature type="transmembrane region" description="Helical" evidence="1">
    <location>
        <begin position="6"/>
        <end position="30"/>
    </location>
</feature>
<dbReference type="EMBL" id="AVBH01000029">
    <property type="protein sequence ID" value="KGO99149.1"/>
    <property type="molecule type" value="Genomic_DNA"/>
</dbReference>
<evidence type="ECO:0008006" key="4">
    <source>
        <dbReference type="Google" id="ProtNLM"/>
    </source>
</evidence>
<evidence type="ECO:0000256" key="1">
    <source>
        <dbReference type="SAM" id="Phobius"/>
    </source>
</evidence>
<dbReference type="Proteomes" id="UP000030003">
    <property type="component" value="Unassembled WGS sequence"/>
</dbReference>
<feature type="transmembrane region" description="Helical" evidence="1">
    <location>
        <begin position="114"/>
        <end position="134"/>
    </location>
</feature>
<keyword evidence="1" id="KW-0812">Transmembrane</keyword>
<name>A0A0A0MA48_9GAMM</name>
<dbReference type="RefSeq" id="WP_036136400.1">
    <property type="nucleotide sequence ID" value="NZ_AVBH01000029.1"/>
</dbReference>
<protein>
    <recommendedName>
        <fullName evidence="4">Glycosyltransferase RgtA/B/C/D-like domain-containing protein</fullName>
    </recommendedName>
</protein>
<dbReference type="AlphaFoldDB" id="A0A0A0MA48"/>
<feature type="transmembrane region" description="Helical" evidence="1">
    <location>
        <begin position="182"/>
        <end position="202"/>
    </location>
</feature>
<feature type="transmembrane region" description="Helical" evidence="1">
    <location>
        <begin position="141"/>
        <end position="162"/>
    </location>
</feature>
<sequence length="346" mass="37140">RLVAGALLFGLLAGLKPLHAVAALPLLAWAAWRHRRSSGWRALPLGAAAALLAGGSSYAYAWIIAGNPLLPLFNSHFGSPFYPDADFEDPRWHAGFDLRLPWDMSFHTSRYLEAWDGGTGFVLVALAGAWLVALALPRTRALAICGALAVALPLAGMQYARYAHPGMVLLLPALVLALQSALAPRAAVGLVAALCALHLAFLPNAHWLPHVGGAKRALASLGRDAPLFERYAPERGLVQAMRERGEPRAPVLLLDPDQPWYAELGTLGRSTSRYDLPWSRRHAEAEADPSGAAWATAWREEGIGHLLVRPRTVSAAQRAGLERAGATLEASFDGAQWWRLPAGTAP</sequence>
<keyword evidence="1" id="KW-1133">Transmembrane helix</keyword>
<gene>
    <name evidence="2" type="ORF">N791_11430</name>
</gene>
<dbReference type="STRING" id="1385515.GCA_000423325_01678"/>
<accession>A0A0A0MA48</accession>
<proteinExistence type="predicted"/>
<reference evidence="2 3" key="1">
    <citation type="submission" date="2013-08" db="EMBL/GenBank/DDBJ databases">
        <title>Genomic analysis of Lysobacter defluvii.</title>
        <authorList>
            <person name="Wang Q."/>
            <person name="Wang G."/>
        </authorList>
    </citation>
    <scope>NUCLEOTIDE SEQUENCE [LARGE SCALE GENOMIC DNA]</scope>
    <source>
        <strain evidence="2 3">IMMIB APB-9</strain>
    </source>
</reference>
<organism evidence="2 3">
    <name type="scientific">Lysobacter defluvii IMMIB APB-9 = DSM 18482</name>
    <dbReference type="NCBI Taxonomy" id="1385515"/>
    <lineage>
        <taxon>Bacteria</taxon>
        <taxon>Pseudomonadati</taxon>
        <taxon>Pseudomonadota</taxon>
        <taxon>Gammaproteobacteria</taxon>
        <taxon>Lysobacterales</taxon>
        <taxon>Lysobacteraceae</taxon>
        <taxon>Novilysobacter</taxon>
    </lineage>
</organism>
<dbReference type="eggNOG" id="COG1807">
    <property type="taxonomic scope" value="Bacteria"/>
</dbReference>
<keyword evidence="1" id="KW-0472">Membrane</keyword>
<keyword evidence="3" id="KW-1185">Reference proteome</keyword>
<feature type="non-terminal residue" evidence="2">
    <location>
        <position position="1"/>
    </location>
</feature>
<feature type="transmembrane region" description="Helical" evidence="1">
    <location>
        <begin position="42"/>
        <end position="65"/>
    </location>
</feature>